<dbReference type="GeneID" id="85322585"/>
<dbReference type="EMBL" id="JAUIRO010000001">
    <property type="protein sequence ID" value="KAK0735202.1"/>
    <property type="molecule type" value="Genomic_DNA"/>
</dbReference>
<sequence>MPKIKLKGSFYGPDDLSSRMTWSAHAVMDVDENGHFDSRDMRAMFDLHRRLSARFLTLDPEPNKKHYSYVSEMRCFGQWCTCLNYEAGKSVVTLSNDPGKEKERRSLNPLGKIACKRCLQMDNVSCKTEMQHCSAWEEALLLASALLPLPGVAVKGSGQTLRSRDQRYSEPDKGPAATMHLNKTGFGAWLDVFPQLGSGVSVNVVTGPGFHEMDAAVDSLFAAIGNIDSDTILQCMSKGLNLESIAHLEMTLREASRELDQLFNMHYRDEQLMDMLNRPSLPDSALPSANDKPGMKIFRALQGFALLALQGKYTFSTAMRFGTLRLDDSQDNEPPLDDALAKLETWAQRCYCPSLSWERPLGVTSSLAQATKLVEGEEAVIQSLGAVLEVLSVEYRTMLEDLFKKHNINLTNLSVSDIQVLNGTKYSFDSAAALWDHAIRSMGDGNTAHLGPMMVATLADMVCQTYSMMRLVTLPPPQEGEFQPKSQSDPREFIREVHDLHCDISAMPTESLTRPRDSGLELKLCRRHYWTREPKSLGRRHRIMEVLIDLLKDVKNSLDFSVQLMPAWDGDPTTITEIELRGTAGENSELTSCRLARLVEDGDGIEDGDGNDDDGNDDDSEVDAINQLEEKHKQMCWIF</sequence>
<evidence type="ECO:0000313" key="2">
    <source>
        <dbReference type="EMBL" id="KAK0735202.1"/>
    </source>
</evidence>
<evidence type="ECO:0000313" key="3">
    <source>
        <dbReference type="Proteomes" id="UP001172101"/>
    </source>
</evidence>
<organism evidence="2 3">
    <name type="scientific">Lasiosphaeria miniovina</name>
    <dbReference type="NCBI Taxonomy" id="1954250"/>
    <lineage>
        <taxon>Eukaryota</taxon>
        <taxon>Fungi</taxon>
        <taxon>Dikarya</taxon>
        <taxon>Ascomycota</taxon>
        <taxon>Pezizomycotina</taxon>
        <taxon>Sordariomycetes</taxon>
        <taxon>Sordariomycetidae</taxon>
        <taxon>Sordariales</taxon>
        <taxon>Lasiosphaeriaceae</taxon>
        <taxon>Lasiosphaeria</taxon>
    </lineage>
</organism>
<reference evidence="2" key="1">
    <citation type="submission" date="2023-06" db="EMBL/GenBank/DDBJ databases">
        <title>Genome-scale phylogeny and comparative genomics of the fungal order Sordariales.</title>
        <authorList>
            <consortium name="Lawrence Berkeley National Laboratory"/>
            <person name="Hensen N."/>
            <person name="Bonometti L."/>
            <person name="Westerberg I."/>
            <person name="Brannstrom I.O."/>
            <person name="Guillou S."/>
            <person name="Cros-Aarteil S."/>
            <person name="Calhoun S."/>
            <person name="Haridas S."/>
            <person name="Kuo A."/>
            <person name="Mondo S."/>
            <person name="Pangilinan J."/>
            <person name="Riley R."/>
            <person name="LaButti K."/>
            <person name="Andreopoulos B."/>
            <person name="Lipzen A."/>
            <person name="Chen C."/>
            <person name="Yanf M."/>
            <person name="Daum C."/>
            <person name="Ng V."/>
            <person name="Clum A."/>
            <person name="Steindorff A."/>
            <person name="Ohm R."/>
            <person name="Martin F."/>
            <person name="Silar P."/>
            <person name="Natvig D."/>
            <person name="Lalanne C."/>
            <person name="Gautier V."/>
            <person name="Ament-velasquez S.L."/>
            <person name="Kruys A."/>
            <person name="Hutchinson M.I."/>
            <person name="Powell A.J."/>
            <person name="Barry K."/>
            <person name="Miller A.N."/>
            <person name="Grigoriev I.V."/>
            <person name="Debuchy R."/>
            <person name="Gladieux P."/>
            <person name="Thoren M.H."/>
            <person name="Johannesson H."/>
        </authorList>
    </citation>
    <scope>NUCLEOTIDE SEQUENCE</scope>
    <source>
        <strain evidence="2">SMH2392-1A</strain>
    </source>
</reference>
<proteinExistence type="predicted"/>
<evidence type="ECO:0000256" key="1">
    <source>
        <dbReference type="SAM" id="MobiDB-lite"/>
    </source>
</evidence>
<comment type="caution">
    <text evidence="2">The sequence shown here is derived from an EMBL/GenBank/DDBJ whole genome shotgun (WGS) entry which is preliminary data.</text>
</comment>
<dbReference type="AlphaFoldDB" id="A0AA40EE95"/>
<gene>
    <name evidence="2" type="ORF">B0T26DRAFT_671375</name>
</gene>
<dbReference type="RefSeq" id="XP_060304079.1">
    <property type="nucleotide sequence ID" value="XM_060439315.1"/>
</dbReference>
<feature type="region of interest" description="Disordered" evidence="1">
    <location>
        <begin position="601"/>
        <end position="620"/>
    </location>
</feature>
<name>A0AA40EE95_9PEZI</name>
<dbReference type="Proteomes" id="UP001172101">
    <property type="component" value="Unassembled WGS sequence"/>
</dbReference>
<protein>
    <submittedName>
        <fullName evidence="2">Uncharacterized protein</fullName>
    </submittedName>
</protein>
<keyword evidence="3" id="KW-1185">Reference proteome</keyword>
<accession>A0AA40EE95</accession>